<gene>
    <name evidence="1" type="ORF">HHK36_032830</name>
</gene>
<dbReference type="EMBL" id="JABCRI010000987">
    <property type="protein sequence ID" value="KAF8365165.1"/>
    <property type="molecule type" value="Genomic_DNA"/>
</dbReference>
<proteinExistence type="predicted"/>
<organism evidence="1 2">
    <name type="scientific">Tetracentron sinense</name>
    <name type="common">Spur-leaf</name>
    <dbReference type="NCBI Taxonomy" id="13715"/>
    <lineage>
        <taxon>Eukaryota</taxon>
        <taxon>Viridiplantae</taxon>
        <taxon>Streptophyta</taxon>
        <taxon>Embryophyta</taxon>
        <taxon>Tracheophyta</taxon>
        <taxon>Spermatophyta</taxon>
        <taxon>Magnoliopsida</taxon>
        <taxon>Trochodendrales</taxon>
        <taxon>Trochodendraceae</taxon>
        <taxon>Tetracentron</taxon>
    </lineage>
</organism>
<dbReference type="AlphaFoldDB" id="A0A834Y731"/>
<evidence type="ECO:0000313" key="2">
    <source>
        <dbReference type="Proteomes" id="UP000655225"/>
    </source>
</evidence>
<evidence type="ECO:0000313" key="1">
    <source>
        <dbReference type="EMBL" id="KAF8365165.1"/>
    </source>
</evidence>
<protein>
    <submittedName>
        <fullName evidence="1">Uncharacterized protein</fullName>
    </submittedName>
</protein>
<keyword evidence="2" id="KW-1185">Reference proteome</keyword>
<dbReference type="Proteomes" id="UP000655225">
    <property type="component" value="Unassembled WGS sequence"/>
</dbReference>
<reference evidence="1 2" key="1">
    <citation type="submission" date="2020-04" db="EMBL/GenBank/DDBJ databases">
        <title>Plant Genome Project.</title>
        <authorList>
            <person name="Zhang R.-G."/>
        </authorList>
    </citation>
    <scope>NUCLEOTIDE SEQUENCE [LARGE SCALE GENOMIC DNA]</scope>
    <source>
        <strain evidence="1">YNK0</strain>
        <tissue evidence="1">Leaf</tissue>
    </source>
</reference>
<sequence>MVEVHIHALIRRKTWGVGVILLSDCLRILRKSTVVKRLTNVKLTPFVKGLGQRLLESRKISCSVRHHADLIWESTMEVTDAVPQLDEPFLLVIVVIVYWTSTSWTSTSSGSMDIHWSTGVDISACSMTEGSSLPGTNTHATH</sequence>
<accession>A0A834Y731</accession>
<name>A0A834Y731_TETSI</name>
<comment type="caution">
    <text evidence="1">The sequence shown here is derived from an EMBL/GenBank/DDBJ whole genome shotgun (WGS) entry which is preliminary data.</text>
</comment>